<evidence type="ECO:0000256" key="9">
    <source>
        <dbReference type="ARBA" id="ARBA00023277"/>
    </source>
</evidence>
<dbReference type="SUPFAM" id="SSF51735">
    <property type="entry name" value="NAD(P)-binding Rossmann-fold domains"/>
    <property type="match status" value="1"/>
</dbReference>
<accession>A0A1L7AJI4</accession>
<dbReference type="AlphaFoldDB" id="A0A1L7AJI4"/>
<evidence type="ECO:0000256" key="10">
    <source>
        <dbReference type="RuleBase" id="RU366046"/>
    </source>
</evidence>
<dbReference type="EMBL" id="CP015583">
    <property type="protein sequence ID" value="APT58955.1"/>
    <property type="molecule type" value="Genomic_DNA"/>
</dbReference>
<dbReference type="PANTHER" id="PTHR43725">
    <property type="entry name" value="UDP-GLUCOSE 4-EPIMERASE"/>
    <property type="match status" value="1"/>
</dbReference>
<dbReference type="Gene3D" id="3.40.50.720">
    <property type="entry name" value="NAD(P)-binding Rossmann-like Domain"/>
    <property type="match status" value="1"/>
</dbReference>
<dbReference type="GO" id="GO:0003978">
    <property type="term" value="F:UDP-glucose 4-epimerase activity"/>
    <property type="evidence" value="ECO:0007669"/>
    <property type="project" value="UniProtKB-UniRule"/>
</dbReference>
<evidence type="ECO:0000313" key="13">
    <source>
        <dbReference type="Proteomes" id="UP000185494"/>
    </source>
</evidence>
<gene>
    <name evidence="12" type="ORF">RGI145_00160</name>
</gene>
<comment type="subunit">
    <text evidence="10">Homodimer.</text>
</comment>
<evidence type="ECO:0000256" key="5">
    <source>
        <dbReference type="ARBA" id="ARBA00013189"/>
    </source>
</evidence>
<dbReference type="EC" id="5.1.3.2" evidence="5 10"/>
<dbReference type="GO" id="GO:0033499">
    <property type="term" value="P:galactose catabolic process via UDP-galactose, Leloir pathway"/>
    <property type="evidence" value="ECO:0007669"/>
    <property type="project" value="TreeGrafter"/>
</dbReference>
<dbReference type="KEGG" id="rgi:RGI145_00160"/>
<evidence type="ECO:0000256" key="2">
    <source>
        <dbReference type="ARBA" id="ARBA00001911"/>
    </source>
</evidence>
<organism evidence="12 13">
    <name type="scientific">Roseomonas gilardii</name>
    <dbReference type="NCBI Taxonomy" id="257708"/>
    <lineage>
        <taxon>Bacteria</taxon>
        <taxon>Pseudomonadati</taxon>
        <taxon>Pseudomonadota</taxon>
        <taxon>Alphaproteobacteria</taxon>
        <taxon>Acetobacterales</taxon>
        <taxon>Roseomonadaceae</taxon>
        <taxon>Roseomonas</taxon>
    </lineage>
</organism>
<dbReference type="NCBIfam" id="TIGR01179">
    <property type="entry name" value="galE"/>
    <property type="match status" value="1"/>
</dbReference>
<reference evidence="12 13" key="1">
    <citation type="submission" date="2016-05" db="EMBL/GenBank/DDBJ databases">
        <title>Complete Genome and Methylome Analysis of Psychrotrophic Bacterial Isolates from Antarctic Lake Untersee.</title>
        <authorList>
            <person name="Fomenkov A."/>
            <person name="Akimov V.N."/>
            <person name="Vasilyeva L.V."/>
            <person name="Andersen D."/>
            <person name="Vincze T."/>
            <person name="Roberts R.J."/>
        </authorList>
    </citation>
    <scope>NUCLEOTIDE SEQUENCE [LARGE SCALE GENOMIC DNA]</scope>
    <source>
        <strain evidence="12 13">U14-5</strain>
    </source>
</reference>
<keyword evidence="7 10" id="KW-0520">NAD</keyword>
<dbReference type="InterPro" id="IPR005886">
    <property type="entry name" value="UDP_G4E"/>
</dbReference>
<dbReference type="InterPro" id="IPR001509">
    <property type="entry name" value="Epimerase_deHydtase"/>
</dbReference>
<name>A0A1L7AJI4_9PROT</name>
<keyword evidence="9 10" id="KW-0119">Carbohydrate metabolism</keyword>
<comment type="catalytic activity">
    <reaction evidence="1 10">
        <text>UDP-alpha-D-glucose = UDP-alpha-D-galactose</text>
        <dbReference type="Rhea" id="RHEA:22168"/>
        <dbReference type="ChEBI" id="CHEBI:58885"/>
        <dbReference type="ChEBI" id="CHEBI:66914"/>
        <dbReference type="EC" id="5.1.3.2"/>
    </reaction>
</comment>
<dbReference type="eggNOG" id="COG1087">
    <property type="taxonomic scope" value="Bacteria"/>
</dbReference>
<evidence type="ECO:0000259" key="11">
    <source>
        <dbReference type="Pfam" id="PF01370"/>
    </source>
</evidence>
<evidence type="ECO:0000256" key="1">
    <source>
        <dbReference type="ARBA" id="ARBA00000083"/>
    </source>
</evidence>
<keyword evidence="8 10" id="KW-0413">Isomerase</keyword>
<dbReference type="InterPro" id="IPR036291">
    <property type="entry name" value="NAD(P)-bd_dom_sf"/>
</dbReference>
<dbReference type="CDD" id="cd05247">
    <property type="entry name" value="UDP_G4E_1_SDR_e"/>
    <property type="match status" value="1"/>
</dbReference>
<comment type="similarity">
    <text evidence="4 10">Belongs to the NAD(P)-dependent epimerase/dehydratase family.</text>
</comment>
<feature type="domain" description="NAD-dependent epimerase/dehydratase" evidence="11">
    <location>
        <begin position="4"/>
        <end position="253"/>
    </location>
</feature>
<evidence type="ECO:0000256" key="3">
    <source>
        <dbReference type="ARBA" id="ARBA00004947"/>
    </source>
</evidence>
<dbReference type="Proteomes" id="UP000185494">
    <property type="component" value="Chromosome 1"/>
</dbReference>
<dbReference type="UniPathway" id="UPA00214"/>
<sequence length="330" mass="35461">MGSILVTGGAGYIGSHAVLALRDAGFAPVVLDDLSTGFRQAVPADVPFVQGSVGDEDLLAETMLRHRVSAVMHFAAFQIVPESVEQPLEYWRNNVGGVAATLGACLRSGVRHLVFSSTAAVYGIPETLPVPEDAPCEPITPYGSSKHAAERMILDVARAFGLSTVTLRYFNVAGADPAGRAGQRSHQATHLIKVACEVATGKRDKVEIFGTDYPTPDGTGVRDYVHVSDLADAHVAALRHILRNRVNLTMNCGYGWGYSVREVLTAVERVNGAPLPVVESPRRAGDPPSLVAAVDRLQRTLDWRPRYEALDFIIRSALDWEAALAAEKPS</sequence>
<evidence type="ECO:0000313" key="12">
    <source>
        <dbReference type="EMBL" id="APT58955.1"/>
    </source>
</evidence>
<evidence type="ECO:0000256" key="4">
    <source>
        <dbReference type="ARBA" id="ARBA00007637"/>
    </source>
</evidence>
<evidence type="ECO:0000256" key="8">
    <source>
        <dbReference type="ARBA" id="ARBA00023235"/>
    </source>
</evidence>
<dbReference type="PANTHER" id="PTHR43725:SF53">
    <property type="entry name" value="UDP-ARABINOSE 4-EPIMERASE 1"/>
    <property type="match status" value="1"/>
</dbReference>
<protein>
    <recommendedName>
        <fullName evidence="6 10">UDP-glucose 4-epimerase</fullName>
        <ecNumber evidence="5 10">5.1.3.2</ecNumber>
    </recommendedName>
</protein>
<evidence type="ECO:0000256" key="7">
    <source>
        <dbReference type="ARBA" id="ARBA00023027"/>
    </source>
</evidence>
<dbReference type="STRING" id="257708.RGI145_00160"/>
<comment type="cofactor">
    <cofactor evidence="2 10">
        <name>NAD(+)</name>
        <dbReference type="ChEBI" id="CHEBI:57540"/>
    </cofactor>
</comment>
<comment type="pathway">
    <text evidence="3 10">Carbohydrate metabolism; galactose metabolism.</text>
</comment>
<dbReference type="Pfam" id="PF01370">
    <property type="entry name" value="Epimerase"/>
    <property type="match status" value="1"/>
</dbReference>
<proteinExistence type="inferred from homology"/>
<evidence type="ECO:0000256" key="6">
    <source>
        <dbReference type="ARBA" id="ARBA00018569"/>
    </source>
</evidence>
<dbReference type="Gene3D" id="3.90.25.10">
    <property type="entry name" value="UDP-galactose 4-epimerase, domain 1"/>
    <property type="match status" value="1"/>
</dbReference>